<keyword evidence="1" id="KW-1133">Transmembrane helix</keyword>
<sequence>MSSSPTTEPRAMPVNVAALLFALAALWVVPAAWCGYKLAVPPAAPVTDAGKDDKEKAEADKAVLAATDVNRPTYIVVLALAAVGIIGSLGGGLWLSANPAGRDRVLLLLAGGLTGLLLMALGVWFVIDEYQLLANWLNRKPIKTRDLWRVIVPALVFLVGTGVAFLAAQPARQEERHNQTARRLVYGTSVVVTGLLLFGALVLVNGFVAVRLPNRLDTTQTGYYTISPATEQYVRDLTEKVTVYSFGNIQQSGQDETQALLTACQEVNPANFIMRNVGRGTGPAELQKLRVKFPAVDFGNVAMILALGEDEKRYSSVRDSDMVRQENPEGEGPPRIFYEGETRLVRELLFLSEGKNKSTVYFTQSNGELSIVAAGRRPAPDRSATELKTYLEKMNLQVEPLPFDPKVGKLPDDASVIVVADPTLPLSKELADALQKFMTEPRPNGKQGKLFVLSAPHPTPNGDGVQPTGMEELLKGFNVQLTPAFLFNPPPGEQFGADTVLGFASAELQAAGQPVALSLPPAARLAPVVLSHIRSLEVLPNGNPAVQTIPLIETLGGREFYTWQETEPQPDPDQTLRKFMAMAKANQRETMTKKKVSVAPVPLAAIASEGEKPRLIVVGAGELFNDAAAAARRGDNPAFRFVAAGVDWLRDRPVVDVANKQYGFYTPPAKMDAMRLLFLPFGVLVLAIVGLAAGVWVVRRT</sequence>
<dbReference type="EMBL" id="CP042425">
    <property type="protein sequence ID" value="QEL15522.1"/>
    <property type="molecule type" value="Genomic_DNA"/>
</dbReference>
<feature type="transmembrane region" description="Helical" evidence="1">
    <location>
        <begin position="74"/>
        <end position="95"/>
    </location>
</feature>
<feature type="transmembrane region" description="Helical" evidence="1">
    <location>
        <begin position="676"/>
        <end position="698"/>
    </location>
</feature>
<feature type="transmembrane region" description="Helical" evidence="1">
    <location>
        <begin position="189"/>
        <end position="210"/>
    </location>
</feature>
<evidence type="ECO:0000256" key="1">
    <source>
        <dbReference type="SAM" id="Phobius"/>
    </source>
</evidence>
<dbReference type="Proteomes" id="UP000324974">
    <property type="component" value="Chromosome"/>
</dbReference>
<feature type="transmembrane region" description="Helical" evidence="1">
    <location>
        <begin position="147"/>
        <end position="168"/>
    </location>
</feature>
<proteinExistence type="predicted"/>
<dbReference type="OrthoDB" id="277409at2"/>
<feature type="transmembrane region" description="Helical" evidence="1">
    <location>
        <begin position="107"/>
        <end position="127"/>
    </location>
</feature>
<accession>A0A5C1ACM9</accession>
<keyword evidence="3" id="KW-1185">Reference proteome</keyword>
<keyword evidence="1" id="KW-0812">Transmembrane</keyword>
<reference evidence="3" key="1">
    <citation type="submission" date="2019-08" db="EMBL/GenBank/DDBJ databases">
        <title>Limnoglobus roseus gen. nov., sp. nov., a novel freshwater planctomycete with a giant genome from the family Gemmataceae.</title>
        <authorList>
            <person name="Kulichevskaya I.S."/>
            <person name="Naumoff D.G."/>
            <person name="Miroshnikov K."/>
            <person name="Ivanova A."/>
            <person name="Philippov D.A."/>
            <person name="Hakobyan A."/>
            <person name="Rijpstra I.C."/>
            <person name="Sinninghe Damste J.S."/>
            <person name="Liesack W."/>
            <person name="Dedysh S.N."/>
        </authorList>
    </citation>
    <scope>NUCLEOTIDE SEQUENCE [LARGE SCALE GENOMIC DNA]</scope>
    <source>
        <strain evidence="3">PX52</strain>
    </source>
</reference>
<dbReference type="RefSeq" id="WP_149110328.1">
    <property type="nucleotide sequence ID" value="NZ_CP042425.1"/>
</dbReference>
<organism evidence="2 3">
    <name type="scientific">Limnoglobus roseus</name>
    <dbReference type="NCBI Taxonomy" id="2598579"/>
    <lineage>
        <taxon>Bacteria</taxon>
        <taxon>Pseudomonadati</taxon>
        <taxon>Planctomycetota</taxon>
        <taxon>Planctomycetia</taxon>
        <taxon>Gemmatales</taxon>
        <taxon>Gemmataceae</taxon>
        <taxon>Limnoglobus</taxon>
    </lineage>
</organism>
<gene>
    <name evidence="2" type="ORF">PX52LOC_02446</name>
</gene>
<protein>
    <submittedName>
        <fullName evidence="2">Uncharacterized protein</fullName>
    </submittedName>
</protein>
<evidence type="ECO:0000313" key="3">
    <source>
        <dbReference type="Proteomes" id="UP000324974"/>
    </source>
</evidence>
<dbReference type="KEGG" id="lrs:PX52LOC_02446"/>
<evidence type="ECO:0000313" key="2">
    <source>
        <dbReference type="EMBL" id="QEL15522.1"/>
    </source>
</evidence>
<keyword evidence="1" id="KW-0472">Membrane</keyword>
<name>A0A5C1ACM9_9BACT</name>
<dbReference type="AlphaFoldDB" id="A0A5C1ACM9"/>